<reference evidence="2 3" key="1">
    <citation type="journal article" date="2012" name="PLoS Pathog.">
        <title>Diverse lifestyles and strategies of plant pathogenesis encoded in the genomes of eighteen Dothideomycetes fungi.</title>
        <authorList>
            <person name="Ohm R.A."/>
            <person name="Feau N."/>
            <person name="Henrissat B."/>
            <person name="Schoch C.L."/>
            <person name="Horwitz B.A."/>
            <person name="Barry K.W."/>
            <person name="Condon B.J."/>
            <person name="Copeland A.C."/>
            <person name="Dhillon B."/>
            <person name="Glaser F."/>
            <person name="Hesse C.N."/>
            <person name="Kosti I."/>
            <person name="LaButti K."/>
            <person name="Lindquist E.A."/>
            <person name="Lucas S."/>
            <person name="Salamov A.A."/>
            <person name="Bradshaw R.E."/>
            <person name="Ciuffetti L."/>
            <person name="Hamelin R.C."/>
            <person name="Kema G.H.J."/>
            <person name="Lawrence C."/>
            <person name="Scott J.A."/>
            <person name="Spatafora J.W."/>
            <person name="Turgeon B.G."/>
            <person name="de Wit P.J.G.M."/>
            <person name="Zhong S."/>
            <person name="Goodwin S.B."/>
            <person name="Grigoriev I.V."/>
        </authorList>
    </citation>
    <scope>NUCLEOTIDE SEQUENCE [LARGE SCALE GENOMIC DNA]</scope>
    <source>
        <strain evidence="3">ND90Pr / ATCC 201652</strain>
    </source>
</reference>
<evidence type="ECO:0000313" key="3">
    <source>
        <dbReference type="Proteomes" id="UP000016934"/>
    </source>
</evidence>
<proteinExistence type="predicted"/>
<reference evidence="3" key="2">
    <citation type="journal article" date="2013" name="PLoS Genet.">
        <title>Comparative genome structure, secondary metabolite, and effector coding capacity across Cochliobolus pathogens.</title>
        <authorList>
            <person name="Condon B.J."/>
            <person name="Leng Y."/>
            <person name="Wu D."/>
            <person name="Bushley K.E."/>
            <person name="Ohm R.A."/>
            <person name="Otillar R."/>
            <person name="Martin J."/>
            <person name="Schackwitz W."/>
            <person name="Grimwood J."/>
            <person name="MohdZainudin N."/>
            <person name="Xue C."/>
            <person name="Wang R."/>
            <person name="Manning V.A."/>
            <person name="Dhillon B."/>
            <person name="Tu Z.J."/>
            <person name="Steffenson B.J."/>
            <person name="Salamov A."/>
            <person name="Sun H."/>
            <person name="Lowry S."/>
            <person name="LaButti K."/>
            <person name="Han J."/>
            <person name="Copeland A."/>
            <person name="Lindquist E."/>
            <person name="Barry K."/>
            <person name="Schmutz J."/>
            <person name="Baker S.E."/>
            <person name="Ciuffetti L.M."/>
            <person name="Grigoriev I.V."/>
            <person name="Zhong S."/>
            <person name="Turgeon B.G."/>
        </authorList>
    </citation>
    <scope>NUCLEOTIDE SEQUENCE [LARGE SCALE GENOMIC DNA]</scope>
    <source>
        <strain evidence="3">ND90Pr / ATCC 201652</strain>
    </source>
</reference>
<evidence type="ECO:0000256" key="1">
    <source>
        <dbReference type="SAM" id="MobiDB-lite"/>
    </source>
</evidence>
<dbReference type="GeneID" id="19138201"/>
<dbReference type="EMBL" id="KB445640">
    <property type="protein sequence ID" value="EMD66066.1"/>
    <property type="molecule type" value="Genomic_DNA"/>
</dbReference>
<dbReference type="Proteomes" id="UP000016934">
    <property type="component" value="Unassembled WGS sequence"/>
</dbReference>
<sequence length="211" mass="23610">MVSSKKKRTVPVTSALSLNKRLMLTLHLIRPTNCSVPSREAKRVMSSQDTILDDTLYQGYQNCLPVRDDAGYPASDLAKPASASKQLGDKKSKEQPGKFASRETKEAVSHTNAKRKPEESDTKVADILDELENIKGQLKHTLSGVEDLMSRLREAPEQHTHRTLHMSGKLVRWVASTSTYGAKHDTHRARKKALPTSDFLAAAYWEDLTER</sequence>
<organism evidence="2 3">
    <name type="scientific">Cochliobolus sativus (strain ND90Pr / ATCC 201652)</name>
    <name type="common">Common root rot and spot blotch fungus</name>
    <name type="synonym">Bipolaris sorokiniana</name>
    <dbReference type="NCBI Taxonomy" id="665912"/>
    <lineage>
        <taxon>Eukaryota</taxon>
        <taxon>Fungi</taxon>
        <taxon>Dikarya</taxon>
        <taxon>Ascomycota</taxon>
        <taxon>Pezizomycotina</taxon>
        <taxon>Dothideomycetes</taxon>
        <taxon>Pleosporomycetidae</taxon>
        <taxon>Pleosporales</taxon>
        <taxon>Pleosporineae</taxon>
        <taxon>Pleosporaceae</taxon>
        <taxon>Bipolaris</taxon>
    </lineage>
</organism>
<accession>M2TA29</accession>
<keyword evidence="3" id="KW-1185">Reference proteome</keyword>
<name>M2TA29_COCSN</name>
<protein>
    <submittedName>
        <fullName evidence="2">Uncharacterized protein</fullName>
    </submittedName>
</protein>
<feature type="compositionally biased region" description="Basic and acidic residues" evidence="1">
    <location>
        <begin position="87"/>
        <end position="108"/>
    </location>
</feature>
<dbReference type="RefSeq" id="XP_007697655.1">
    <property type="nucleotide sequence ID" value="XM_007699465.1"/>
</dbReference>
<gene>
    <name evidence="2" type="ORF">COCSADRAFT_353049</name>
</gene>
<dbReference type="AlphaFoldDB" id="M2TA29"/>
<dbReference type="HOGENOM" id="CLU_113784_0_0_1"/>
<dbReference type="KEGG" id="bsc:COCSADRAFT_353049"/>
<feature type="region of interest" description="Disordered" evidence="1">
    <location>
        <begin position="74"/>
        <end position="121"/>
    </location>
</feature>
<dbReference type="OrthoDB" id="3676096at2759"/>
<evidence type="ECO:0000313" key="2">
    <source>
        <dbReference type="EMBL" id="EMD66066.1"/>
    </source>
</evidence>